<evidence type="ECO:0000313" key="4">
    <source>
        <dbReference type="Proteomes" id="UP000481858"/>
    </source>
</evidence>
<accession>A0A7C8MKX2</accession>
<evidence type="ECO:0000256" key="1">
    <source>
        <dbReference type="ARBA" id="ARBA00022737"/>
    </source>
</evidence>
<dbReference type="Proteomes" id="UP000481858">
    <property type="component" value="Unassembled WGS sequence"/>
</dbReference>
<protein>
    <recommendedName>
        <fullName evidence="2">Nephrocystin 3-like N-terminal domain-containing protein</fullName>
    </recommendedName>
</protein>
<dbReference type="PANTHER" id="PTHR10039">
    <property type="entry name" value="AMELOGENIN"/>
    <property type="match status" value="1"/>
</dbReference>
<evidence type="ECO:0000259" key="2">
    <source>
        <dbReference type="Pfam" id="PF24883"/>
    </source>
</evidence>
<gene>
    <name evidence="3" type="ORF">GQX73_g6100</name>
</gene>
<name>A0A7C8MKX2_9PEZI</name>
<dbReference type="InterPro" id="IPR011990">
    <property type="entry name" value="TPR-like_helical_dom_sf"/>
</dbReference>
<dbReference type="AlphaFoldDB" id="A0A7C8MKX2"/>
<keyword evidence="4" id="KW-1185">Reference proteome</keyword>
<dbReference type="PANTHER" id="PTHR10039:SF14">
    <property type="entry name" value="NACHT DOMAIN-CONTAINING PROTEIN"/>
    <property type="match status" value="1"/>
</dbReference>
<organism evidence="3 4">
    <name type="scientific">Xylaria multiplex</name>
    <dbReference type="NCBI Taxonomy" id="323545"/>
    <lineage>
        <taxon>Eukaryota</taxon>
        <taxon>Fungi</taxon>
        <taxon>Dikarya</taxon>
        <taxon>Ascomycota</taxon>
        <taxon>Pezizomycotina</taxon>
        <taxon>Sordariomycetes</taxon>
        <taxon>Xylariomycetidae</taxon>
        <taxon>Xylariales</taxon>
        <taxon>Xylariaceae</taxon>
        <taxon>Xylaria</taxon>
    </lineage>
</organism>
<proteinExistence type="predicted"/>
<dbReference type="Gene3D" id="1.25.40.10">
    <property type="entry name" value="Tetratricopeptide repeat domain"/>
    <property type="match status" value="2"/>
</dbReference>
<reference evidence="3 4" key="1">
    <citation type="submission" date="2019-12" db="EMBL/GenBank/DDBJ databases">
        <title>Draft genome sequence of the ascomycete Xylaria multiplex DSM 110363.</title>
        <authorList>
            <person name="Buettner E."/>
            <person name="Kellner H."/>
        </authorList>
    </citation>
    <scope>NUCLEOTIDE SEQUENCE [LARGE SCALE GENOMIC DNA]</scope>
    <source>
        <strain evidence="3 4">DSM 110363</strain>
    </source>
</reference>
<dbReference type="OrthoDB" id="21416at2759"/>
<dbReference type="InterPro" id="IPR056884">
    <property type="entry name" value="NPHP3-like_N"/>
</dbReference>
<evidence type="ECO:0000313" key="3">
    <source>
        <dbReference type="EMBL" id="KAF2967452.1"/>
    </source>
</evidence>
<feature type="domain" description="Nephrocystin 3-like N-terminal" evidence="2">
    <location>
        <begin position="213"/>
        <end position="356"/>
    </location>
</feature>
<dbReference type="InParanoid" id="A0A7C8MKX2"/>
<dbReference type="Pfam" id="PF24883">
    <property type="entry name" value="NPHP3_N"/>
    <property type="match status" value="1"/>
</dbReference>
<dbReference type="SUPFAM" id="SSF48452">
    <property type="entry name" value="TPR-like"/>
    <property type="match status" value="1"/>
</dbReference>
<keyword evidence="1" id="KW-0677">Repeat</keyword>
<sequence length="1074" mass="120992">MASVYSLQSTDAACWHEAIKLYNSKLKDGPSSSKYISLGTRGNSENGPKNYAHELMGTAMDTYQKLTKRRGPSAIVLIQIINNLRQYARAVDVFIQCDPTIAGLGRRLMFQAGVEEEQASRIASEGILEIVRHAGRWEQVGGTADLHLSNFVAAYKGLGSLGEITADVHTVMHKIDKILEQIRHLSDNTLQLQLGTDLLTLTHETSLTSVILSGCGKSVMAGYLQEHLSAGDSKTLFYRFQRSASATQSTPTTFASSLIYQLLGKWPRPPLATGPYDQLQNLATQFPLGPQNCPFKMVWAVAASLLQVSESQFNLVIDAMDECLFGDSLSQGALAFLDNLFELIRKTRIKVVIFARPEPMFINAVRSGLSIFMTKDLLLPDIMTFAKGQYEQLGLPDSEMDAVLEFVRSSSHGSFRWAEMVLHHIGQSLQVKDLQIRMRTFPPSISELYKQLLLGAAGRFSKNKLECQKGLLLAIFQTQRPLRIAEIADAFSLPPDRAEIIISSLCKPLASTYGGFFHLSHPSVREFFELYDKENDGSLGISFSDSHGLLAEKCLSCLLNERYADPNRIKSYLVANHDEKAHVNPDARPLEDSFYDYAYRFWDYHLVRAKAPNNHLLQQANKFLLSLQFAYWSECSRQDCGQLVRVTVAFCSLTSWHKGLSIVDQSFIELEKYFERAYSLLSAAFESCKMDKVLPWLARMTIGLERLLGPRHHLTLRAKSDVAYVRFYSGKMRVSRRMYNEVIEIQREVLGEHSAHLLETLIYKGQSEYYMADFMAAAITWTKASAEFLALLGPDSWQYLSAQLWYARGVAYMGQLDIGLEILQSVAQKRCELFGPGDSFFNAVQVNVGEIQLLLGRYEESITTLQDVLKWRRESFLISNMFRLDAEITLAIAYQAAGMSKEALTIINEIEEGAGDLRSEFERYCQVVHLKGLLLAEAGSLNEAINLLQNTVIQAEEDQNNRALLWVRLDLATMLRNRDAECDRAEASINFDKIVKDISGDYAGFPDEPDPPRLLAAAEKALRLVRSRKHAEARHQLESEHLDWRRTSDFWLWVGGSFNKDLLQLAEPALVRTV</sequence>
<dbReference type="EMBL" id="WUBL01000067">
    <property type="protein sequence ID" value="KAF2967452.1"/>
    <property type="molecule type" value="Genomic_DNA"/>
</dbReference>
<comment type="caution">
    <text evidence="3">The sequence shown here is derived from an EMBL/GenBank/DDBJ whole genome shotgun (WGS) entry which is preliminary data.</text>
</comment>